<gene>
    <name evidence="9" type="ORF">EAG_06715</name>
</gene>
<dbReference type="GO" id="GO:0032266">
    <property type="term" value="F:phosphatidylinositol-3-phosphate binding"/>
    <property type="evidence" value="ECO:0007669"/>
    <property type="project" value="TreeGrafter"/>
</dbReference>
<comment type="subcellular location">
    <subcellularLocation>
        <location evidence="1">Cell projection</location>
        <location evidence="1">Cilium</location>
    </subcellularLocation>
    <subcellularLocation>
        <location evidence="2">Cytoplasm</location>
        <location evidence="2">Cytoskeleton</location>
    </subcellularLocation>
</comment>
<keyword evidence="6" id="KW-0206">Cytoskeleton</keyword>
<evidence type="ECO:0000256" key="5">
    <source>
        <dbReference type="ARBA" id="ARBA00023069"/>
    </source>
</evidence>
<name>E2ABI1_CAMFO</name>
<dbReference type="STRING" id="104421.E2ABI1"/>
<evidence type="ECO:0000256" key="4">
    <source>
        <dbReference type="ARBA" id="ARBA00022490"/>
    </source>
</evidence>
<evidence type="ECO:0000256" key="3">
    <source>
        <dbReference type="ARBA" id="ARBA00005822"/>
    </source>
</evidence>
<dbReference type="InterPro" id="IPR014003">
    <property type="entry name" value="BBS5_PH"/>
</dbReference>
<organism evidence="10">
    <name type="scientific">Camponotus floridanus</name>
    <name type="common">Florida carpenter ant</name>
    <dbReference type="NCBI Taxonomy" id="104421"/>
    <lineage>
        <taxon>Eukaryota</taxon>
        <taxon>Metazoa</taxon>
        <taxon>Ecdysozoa</taxon>
        <taxon>Arthropoda</taxon>
        <taxon>Hexapoda</taxon>
        <taxon>Insecta</taxon>
        <taxon>Pterygota</taxon>
        <taxon>Neoptera</taxon>
        <taxon>Endopterygota</taxon>
        <taxon>Hymenoptera</taxon>
        <taxon>Apocrita</taxon>
        <taxon>Aculeata</taxon>
        <taxon>Formicoidea</taxon>
        <taxon>Formicidae</taxon>
        <taxon>Formicinae</taxon>
        <taxon>Camponotus</taxon>
    </lineage>
</organism>
<dbReference type="FunCoup" id="E2ABI1">
    <property type="interactions" value="78"/>
</dbReference>
<evidence type="ECO:0000256" key="6">
    <source>
        <dbReference type="ARBA" id="ARBA00023212"/>
    </source>
</evidence>
<dbReference type="InParanoid" id="E2ABI1"/>
<dbReference type="GO" id="GO:0034464">
    <property type="term" value="C:BBSome"/>
    <property type="evidence" value="ECO:0007669"/>
    <property type="project" value="InterPro"/>
</dbReference>
<dbReference type="InterPro" id="IPR006606">
    <property type="entry name" value="BBL5"/>
</dbReference>
<comment type="similarity">
    <text evidence="3">Belongs to the BBS5 family.</text>
</comment>
<dbReference type="SMART" id="SM00683">
    <property type="entry name" value="DM16"/>
    <property type="match status" value="1"/>
</dbReference>
<sequence>MWHDNEVRFDISHSNMQLQSGELTVDKLDMIEDTKGNAGDLGKLIVTNLRILWHSLSLPRINLSIGYNTFITVNTKILHTITIRTSKFGPTLVILSTEASGGYVLGFRVNPLQQLHIIHKEVSILFSEFRKFPIFGVEYTFEHQASSQEEVNVEHFTEIQDNQSEISNVFGYYFSEGNTGQRKPNFSIHLGLAAEEPRESSTLQNLWELIPSCVN</sequence>
<dbReference type="Pfam" id="PF07289">
    <property type="entry name" value="BBL5"/>
    <property type="match status" value="1"/>
</dbReference>
<keyword evidence="7" id="KW-0966">Cell projection</keyword>
<dbReference type="OrthoDB" id="10261999at2759"/>
<feature type="domain" description="BBSome complex member BBS5 PH" evidence="8">
    <location>
        <begin position="22"/>
        <end position="76"/>
    </location>
</feature>
<keyword evidence="4" id="KW-0963">Cytoplasm</keyword>
<keyword evidence="10" id="KW-1185">Reference proteome</keyword>
<dbReference type="PANTHER" id="PTHR21351:SF0">
    <property type="entry name" value="BARDET-BIEDL SYNDROME 5 PROTEIN"/>
    <property type="match status" value="1"/>
</dbReference>
<accession>E2ABI1</accession>
<dbReference type="AlphaFoldDB" id="E2ABI1"/>
<evidence type="ECO:0000256" key="7">
    <source>
        <dbReference type="ARBA" id="ARBA00023273"/>
    </source>
</evidence>
<reference evidence="9 10" key="1">
    <citation type="journal article" date="2010" name="Science">
        <title>Genomic comparison of the ants Camponotus floridanus and Harpegnathos saltator.</title>
        <authorList>
            <person name="Bonasio R."/>
            <person name="Zhang G."/>
            <person name="Ye C."/>
            <person name="Mutti N.S."/>
            <person name="Fang X."/>
            <person name="Qin N."/>
            <person name="Donahue G."/>
            <person name="Yang P."/>
            <person name="Li Q."/>
            <person name="Li C."/>
            <person name="Zhang P."/>
            <person name="Huang Z."/>
            <person name="Berger S.L."/>
            <person name="Reinberg D."/>
            <person name="Wang J."/>
            <person name="Liebig J."/>
        </authorList>
    </citation>
    <scope>NUCLEOTIDE SEQUENCE [LARGE SCALE GENOMIC DNA]</scope>
    <source>
        <strain evidence="10">C129</strain>
    </source>
</reference>
<dbReference type="GO" id="GO:0036064">
    <property type="term" value="C:ciliary basal body"/>
    <property type="evidence" value="ECO:0007669"/>
    <property type="project" value="TreeGrafter"/>
</dbReference>
<evidence type="ECO:0000256" key="2">
    <source>
        <dbReference type="ARBA" id="ARBA00004245"/>
    </source>
</evidence>
<dbReference type="GO" id="GO:0060271">
    <property type="term" value="P:cilium assembly"/>
    <property type="evidence" value="ECO:0007669"/>
    <property type="project" value="TreeGrafter"/>
</dbReference>
<evidence type="ECO:0000256" key="1">
    <source>
        <dbReference type="ARBA" id="ARBA00004138"/>
    </source>
</evidence>
<dbReference type="Proteomes" id="UP000000311">
    <property type="component" value="Unassembled WGS sequence"/>
</dbReference>
<proteinExistence type="inferred from homology"/>
<dbReference type="PANTHER" id="PTHR21351">
    <property type="entry name" value="BARDET-BIEDL SYNDROME PROTEIN 5"/>
    <property type="match status" value="1"/>
</dbReference>
<evidence type="ECO:0000259" key="8">
    <source>
        <dbReference type="SMART" id="SM00683"/>
    </source>
</evidence>
<dbReference type="OMA" id="DISHSNM"/>
<evidence type="ECO:0000313" key="9">
    <source>
        <dbReference type="EMBL" id="EFN69208.1"/>
    </source>
</evidence>
<protein>
    <submittedName>
        <fullName evidence="9">Bardet-Biedl syndrome 5 protein-like protein</fullName>
    </submittedName>
</protein>
<dbReference type="EMBL" id="GL438255">
    <property type="protein sequence ID" value="EFN69208.1"/>
    <property type="molecule type" value="Genomic_DNA"/>
</dbReference>
<evidence type="ECO:0000313" key="10">
    <source>
        <dbReference type="Proteomes" id="UP000000311"/>
    </source>
</evidence>
<keyword evidence="5" id="KW-0969">Cilium</keyword>